<accession>A0AAV0ALJ4</accession>
<dbReference type="PANTHER" id="PTHR43285:SF2">
    <property type="entry name" value="ANTHRANILATE PHOSPHORIBOSYLTRANSFERASE"/>
    <property type="match status" value="1"/>
</dbReference>
<comment type="caution">
    <text evidence="4">The sequence shown here is derived from an EMBL/GenBank/DDBJ whole genome shotgun (WGS) entry which is preliminary data.</text>
</comment>
<gene>
    <name evidence="4" type="ORF">PPACK8108_LOCUS3287</name>
</gene>
<dbReference type="GO" id="GO:0005829">
    <property type="term" value="C:cytosol"/>
    <property type="evidence" value="ECO:0007669"/>
    <property type="project" value="TreeGrafter"/>
</dbReference>
<dbReference type="InterPro" id="IPR000312">
    <property type="entry name" value="Glycosyl_Trfase_fam3"/>
</dbReference>
<dbReference type="SUPFAM" id="SSF52418">
    <property type="entry name" value="Nucleoside phosphorylase/phosphoribosyltransferase catalytic domain"/>
    <property type="match status" value="1"/>
</dbReference>
<dbReference type="Gene3D" id="3.40.1030.10">
    <property type="entry name" value="Nucleoside phosphorylase/phosphoribosyltransferase catalytic domain"/>
    <property type="match status" value="2"/>
</dbReference>
<evidence type="ECO:0000313" key="5">
    <source>
        <dbReference type="Proteomes" id="UP001153365"/>
    </source>
</evidence>
<dbReference type="InterPro" id="IPR035902">
    <property type="entry name" value="Nuc_phospho_transferase"/>
</dbReference>
<name>A0AAV0ALJ4_PHAPC</name>
<dbReference type="GO" id="GO:0004048">
    <property type="term" value="F:anthranilate phosphoribosyltransferase activity"/>
    <property type="evidence" value="ECO:0007669"/>
    <property type="project" value="InterPro"/>
</dbReference>
<evidence type="ECO:0000256" key="2">
    <source>
        <dbReference type="ARBA" id="ARBA00022679"/>
    </source>
</evidence>
<dbReference type="EMBL" id="CALTRL010000595">
    <property type="protein sequence ID" value="CAH7668745.1"/>
    <property type="molecule type" value="Genomic_DNA"/>
</dbReference>
<evidence type="ECO:0000259" key="3">
    <source>
        <dbReference type="Pfam" id="PF00591"/>
    </source>
</evidence>
<dbReference type="Proteomes" id="UP001153365">
    <property type="component" value="Unassembled WGS sequence"/>
</dbReference>
<sequence length="322" mass="35153">MAQRVRLSSLLTSISLTGLDKHPKLIATSVDEILGDWNHGNLDRVKIHNIDQLLKLICDIVGTGGDGHSLLTSTTAANVAAGAGLKVCKHGNQALSSASGLADLLITLGIPLDRLTPQQVLTLVKDPETDFSFLFSQTFYLIFKKLGPIRKLLGFPTIFNRLAIPNLDQTYCEVLKALGLKHSWVVCGNKGLDEISTSGPTSLWKLNEKDGTVENLELDPVKSFGLRYHPMEQLITKDPKDSLKTLDLLLDHSNDQNFGDDINQIAKLDFVLINASALLVLGSSAKDYKQGIELARESIRSGRARKAIEKFKAKSLTVVSNS</sequence>
<evidence type="ECO:0000256" key="1">
    <source>
        <dbReference type="ARBA" id="ARBA00022676"/>
    </source>
</evidence>
<feature type="domain" description="Glycosyl transferase family 3" evidence="3">
    <location>
        <begin position="57"/>
        <end position="304"/>
    </location>
</feature>
<protein>
    <submittedName>
        <fullName evidence="4">Anthranilate phosphoribosyltransferase</fullName>
    </submittedName>
</protein>
<dbReference type="GO" id="GO:0000162">
    <property type="term" value="P:L-tryptophan biosynthetic process"/>
    <property type="evidence" value="ECO:0007669"/>
    <property type="project" value="InterPro"/>
</dbReference>
<keyword evidence="5" id="KW-1185">Reference proteome</keyword>
<dbReference type="AlphaFoldDB" id="A0AAV0ALJ4"/>
<proteinExistence type="predicted"/>
<evidence type="ECO:0000313" key="4">
    <source>
        <dbReference type="EMBL" id="CAH7668745.1"/>
    </source>
</evidence>
<dbReference type="PANTHER" id="PTHR43285">
    <property type="entry name" value="ANTHRANILATE PHOSPHORIBOSYLTRANSFERASE"/>
    <property type="match status" value="1"/>
</dbReference>
<dbReference type="InterPro" id="IPR005940">
    <property type="entry name" value="Anthranilate_Pribosyl_Tfrase"/>
</dbReference>
<keyword evidence="2" id="KW-0808">Transferase</keyword>
<keyword evidence="1 4" id="KW-0328">Glycosyltransferase</keyword>
<dbReference type="Pfam" id="PF00591">
    <property type="entry name" value="Glycos_transf_3"/>
    <property type="match status" value="1"/>
</dbReference>
<organism evidence="4 5">
    <name type="scientific">Phakopsora pachyrhizi</name>
    <name type="common">Asian soybean rust disease fungus</name>
    <dbReference type="NCBI Taxonomy" id="170000"/>
    <lineage>
        <taxon>Eukaryota</taxon>
        <taxon>Fungi</taxon>
        <taxon>Dikarya</taxon>
        <taxon>Basidiomycota</taxon>
        <taxon>Pucciniomycotina</taxon>
        <taxon>Pucciniomycetes</taxon>
        <taxon>Pucciniales</taxon>
        <taxon>Phakopsoraceae</taxon>
        <taxon>Phakopsora</taxon>
    </lineage>
</organism>
<reference evidence="4" key="1">
    <citation type="submission" date="2022-06" db="EMBL/GenBank/DDBJ databases">
        <authorList>
            <consortium name="SYNGENTA / RWTH Aachen University"/>
        </authorList>
    </citation>
    <scope>NUCLEOTIDE SEQUENCE</scope>
</reference>